<dbReference type="Proteomes" id="UP001497516">
    <property type="component" value="Chromosome 6"/>
</dbReference>
<sequence>MDAAANESFRRVVAEPKSGRSCNPSSDSAARKAPTTTRLPSLHRSGDSLKQGRIIPTVAGEFEQGREEKQVPCF</sequence>
<dbReference type="AlphaFoldDB" id="A0AAV2FC37"/>
<protein>
    <submittedName>
        <fullName evidence="2">Uncharacterized protein</fullName>
    </submittedName>
</protein>
<feature type="region of interest" description="Disordered" evidence="1">
    <location>
        <begin position="1"/>
        <end position="54"/>
    </location>
</feature>
<evidence type="ECO:0000256" key="1">
    <source>
        <dbReference type="SAM" id="MobiDB-lite"/>
    </source>
</evidence>
<evidence type="ECO:0000313" key="3">
    <source>
        <dbReference type="Proteomes" id="UP001497516"/>
    </source>
</evidence>
<organism evidence="2 3">
    <name type="scientific">Linum trigynum</name>
    <dbReference type="NCBI Taxonomy" id="586398"/>
    <lineage>
        <taxon>Eukaryota</taxon>
        <taxon>Viridiplantae</taxon>
        <taxon>Streptophyta</taxon>
        <taxon>Embryophyta</taxon>
        <taxon>Tracheophyta</taxon>
        <taxon>Spermatophyta</taxon>
        <taxon>Magnoliopsida</taxon>
        <taxon>eudicotyledons</taxon>
        <taxon>Gunneridae</taxon>
        <taxon>Pentapetalae</taxon>
        <taxon>rosids</taxon>
        <taxon>fabids</taxon>
        <taxon>Malpighiales</taxon>
        <taxon>Linaceae</taxon>
        <taxon>Linum</taxon>
    </lineage>
</organism>
<dbReference type="EMBL" id="OZ034819">
    <property type="protein sequence ID" value="CAL1395851.1"/>
    <property type="molecule type" value="Genomic_DNA"/>
</dbReference>
<accession>A0AAV2FC37</accession>
<keyword evidence="3" id="KW-1185">Reference proteome</keyword>
<name>A0AAV2FC37_9ROSI</name>
<reference evidence="2 3" key="1">
    <citation type="submission" date="2024-04" db="EMBL/GenBank/DDBJ databases">
        <authorList>
            <person name="Fracassetti M."/>
        </authorList>
    </citation>
    <scope>NUCLEOTIDE SEQUENCE [LARGE SCALE GENOMIC DNA]</scope>
</reference>
<feature type="compositionally biased region" description="Polar residues" evidence="1">
    <location>
        <begin position="20"/>
        <end position="39"/>
    </location>
</feature>
<evidence type="ECO:0000313" key="2">
    <source>
        <dbReference type="EMBL" id="CAL1395851.1"/>
    </source>
</evidence>
<feature type="compositionally biased region" description="Basic and acidic residues" evidence="1">
    <location>
        <begin position="8"/>
        <end position="18"/>
    </location>
</feature>
<gene>
    <name evidence="2" type="ORF">LTRI10_LOCUS36251</name>
</gene>
<proteinExistence type="predicted"/>